<dbReference type="EMBL" id="AEPE02000002">
    <property type="protein sequence ID" value="EFZ37977.1"/>
    <property type="molecule type" value="Genomic_DNA"/>
</dbReference>
<protein>
    <submittedName>
        <fullName evidence="2">Uncharacterized protein</fullName>
    </submittedName>
</protein>
<reference evidence="2" key="1">
    <citation type="submission" date="2011-01" db="EMBL/GenBank/DDBJ databases">
        <authorList>
            <person name="Muzny D."/>
            <person name="Qin X."/>
            <person name="Buhay C."/>
            <person name="Dugan-Rocha S."/>
            <person name="Ding Y."/>
            <person name="Chen G."/>
            <person name="Hawes A."/>
            <person name="Holder M."/>
            <person name="Jhangiani S."/>
            <person name="Johnson A."/>
            <person name="Khan Z."/>
            <person name="Li Z."/>
            <person name="Liu W."/>
            <person name="Liu X."/>
            <person name="Perez L."/>
            <person name="Shen H."/>
            <person name="Wang Q."/>
            <person name="Watt J."/>
            <person name="Xi L."/>
            <person name="Xin Y."/>
            <person name="Zhou J."/>
            <person name="Deng J."/>
            <person name="Jiang H."/>
            <person name="Liu Y."/>
            <person name="Qu J."/>
            <person name="Song X.-Z."/>
            <person name="Zhang L."/>
            <person name="Villasana D."/>
            <person name="Johnson A."/>
            <person name="Liu J."/>
            <person name="Liyanage D."/>
            <person name="Lorensuhewa L."/>
            <person name="Robinson T."/>
            <person name="Song A."/>
            <person name="Song B.-B."/>
            <person name="Dinh H."/>
            <person name="Thornton R."/>
            <person name="Coyle M."/>
            <person name="Francisco L."/>
            <person name="Jackson L."/>
            <person name="Javaid M."/>
            <person name="Korchina V."/>
            <person name="Kovar C."/>
            <person name="Mata R."/>
            <person name="Mathew T."/>
            <person name="Ngo R."/>
            <person name="Nguyen L."/>
            <person name="Nguyen N."/>
            <person name="Okwuonu G."/>
            <person name="Ongeri F."/>
            <person name="Pham C."/>
            <person name="Simmons D."/>
            <person name="Wilczek-Boney K."/>
            <person name="Hale W."/>
            <person name="Jakkamsetti A."/>
            <person name="Pham P."/>
            <person name="Ruth R."/>
            <person name="San Lucas F."/>
            <person name="Warren J."/>
            <person name="Zhang J."/>
            <person name="Zhao Z."/>
            <person name="Zhou C."/>
            <person name="Zhu D."/>
            <person name="Lee S."/>
            <person name="Bess C."/>
            <person name="Blankenburg K."/>
            <person name="Forbes L."/>
            <person name="Fu Q."/>
            <person name="Gubbala S."/>
            <person name="Hirani K."/>
            <person name="Jayaseelan J.C."/>
            <person name="Lara F."/>
            <person name="Munidasa M."/>
            <person name="Palculict T."/>
            <person name="Patil S."/>
            <person name="Pu L.-L."/>
            <person name="Saada N."/>
            <person name="Tang L."/>
            <person name="Weissenberger G."/>
            <person name="Zhu Y."/>
            <person name="Hemphill L."/>
            <person name="Shang Y."/>
            <person name="Youmans B."/>
            <person name="Ayvaz T."/>
            <person name="Ross M."/>
            <person name="Santibanez J."/>
            <person name="Aqrawi P."/>
            <person name="Gross S."/>
            <person name="Joshi V."/>
            <person name="Fowler G."/>
            <person name="Nazareth L."/>
            <person name="Reid J."/>
            <person name="Worley K."/>
            <person name="Petrosino J."/>
            <person name="Highlander S."/>
            <person name="Gibbs R."/>
        </authorList>
    </citation>
    <scope>NUCLEOTIDE SEQUENCE [LARGE SCALE GENOMIC DNA]</scope>
    <source>
        <strain evidence="2">ATCC 33269</strain>
    </source>
</reference>
<gene>
    <name evidence="2" type="ORF">HMPREF0663_10346</name>
</gene>
<dbReference type="AlphaFoldDB" id="E7RMJ6"/>
<proteinExistence type="predicted"/>
<comment type="caution">
    <text evidence="2">The sequence shown here is derived from an EMBL/GenBank/DDBJ whole genome shotgun (WGS) entry which is preliminary data.</text>
</comment>
<accession>E7RMJ6</accession>
<evidence type="ECO:0000313" key="2">
    <source>
        <dbReference type="EMBL" id="EFZ37977.1"/>
    </source>
</evidence>
<keyword evidence="1" id="KW-0812">Transmembrane</keyword>
<name>E7RMJ6_9BACT</name>
<feature type="transmembrane region" description="Helical" evidence="1">
    <location>
        <begin position="35"/>
        <end position="55"/>
    </location>
</feature>
<dbReference type="Proteomes" id="UP000005580">
    <property type="component" value="Unassembled WGS sequence"/>
</dbReference>
<evidence type="ECO:0000256" key="1">
    <source>
        <dbReference type="SAM" id="Phobius"/>
    </source>
</evidence>
<sequence length="56" mass="6068">MFTIAQSSVAEGSAVWAVEAHASPMTSSKAMQEKMALFGQYLLCKIIILCSFANVR</sequence>
<evidence type="ECO:0000313" key="3">
    <source>
        <dbReference type="Proteomes" id="UP000005580"/>
    </source>
</evidence>
<keyword evidence="1" id="KW-1133">Transmembrane helix</keyword>
<dbReference type="HOGENOM" id="CLU_3010510_0_0_10"/>
<organism evidence="2 3">
    <name type="scientific">Hoylesella oralis ATCC 33269</name>
    <dbReference type="NCBI Taxonomy" id="873533"/>
    <lineage>
        <taxon>Bacteria</taxon>
        <taxon>Pseudomonadati</taxon>
        <taxon>Bacteroidota</taxon>
        <taxon>Bacteroidia</taxon>
        <taxon>Bacteroidales</taxon>
        <taxon>Prevotellaceae</taxon>
        <taxon>Hoylesella</taxon>
    </lineage>
</organism>
<keyword evidence="1" id="KW-0472">Membrane</keyword>
<keyword evidence="3" id="KW-1185">Reference proteome</keyword>